<reference evidence="3" key="1">
    <citation type="journal article" date="2019" name="Int. J. Syst. Evol. Microbiol.">
        <title>The Global Catalogue of Microorganisms (GCM) 10K type strain sequencing project: providing services to taxonomists for standard genome sequencing and annotation.</title>
        <authorList>
            <consortium name="The Broad Institute Genomics Platform"/>
            <consortium name="The Broad Institute Genome Sequencing Center for Infectious Disease"/>
            <person name="Wu L."/>
            <person name="Ma J."/>
        </authorList>
    </citation>
    <scope>NUCLEOTIDE SEQUENCE [LARGE SCALE GENOMIC DNA]</scope>
    <source>
        <strain evidence="3">KCTC 52487</strain>
    </source>
</reference>
<organism evidence="2 3">
    <name type="scientific">Hyphobacterium vulgare</name>
    <dbReference type="NCBI Taxonomy" id="1736751"/>
    <lineage>
        <taxon>Bacteria</taxon>
        <taxon>Pseudomonadati</taxon>
        <taxon>Pseudomonadota</taxon>
        <taxon>Alphaproteobacteria</taxon>
        <taxon>Maricaulales</taxon>
        <taxon>Maricaulaceae</taxon>
        <taxon>Hyphobacterium</taxon>
    </lineage>
</organism>
<sequence>MTRWLIAALATTALSAPALADGFRDDYAAAPTGPVSIADIAIGEELAGEVDELGDREIDRLTGMLHDDIARELASMSWLAGDGAMGGTTLFVTLEDADPNRPTFRQMSNNPSLDYRSHSVGGAEISAELRDAAGNVLATYHYEWTSNDIRFAAHAGTWTDATRVFDRFARQLGDSLAEHAETGM</sequence>
<dbReference type="EMBL" id="JBHRSV010000026">
    <property type="protein sequence ID" value="MFC2926835.1"/>
    <property type="molecule type" value="Genomic_DNA"/>
</dbReference>
<gene>
    <name evidence="2" type="ORF">ACFOOR_12020</name>
</gene>
<dbReference type="RefSeq" id="WP_343165161.1">
    <property type="nucleotide sequence ID" value="NZ_JBHRSV010000026.1"/>
</dbReference>
<dbReference type="Proteomes" id="UP001595379">
    <property type="component" value="Unassembled WGS sequence"/>
</dbReference>
<proteinExistence type="predicted"/>
<evidence type="ECO:0000313" key="2">
    <source>
        <dbReference type="EMBL" id="MFC2926835.1"/>
    </source>
</evidence>
<protein>
    <submittedName>
        <fullName evidence="2">Uncharacterized protein</fullName>
    </submittedName>
</protein>
<feature type="chain" id="PRO_5045219201" evidence="1">
    <location>
        <begin position="21"/>
        <end position="184"/>
    </location>
</feature>
<comment type="caution">
    <text evidence="2">The sequence shown here is derived from an EMBL/GenBank/DDBJ whole genome shotgun (WGS) entry which is preliminary data.</text>
</comment>
<keyword evidence="1" id="KW-0732">Signal</keyword>
<evidence type="ECO:0000313" key="3">
    <source>
        <dbReference type="Proteomes" id="UP001595379"/>
    </source>
</evidence>
<evidence type="ECO:0000256" key="1">
    <source>
        <dbReference type="SAM" id="SignalP"/>
    </source>
</evidence>
<accession>A0ABV6ZZJ9</accession>
<feature type="signal peptide" evidence="1">
    <location>
        <begin position="1"/>
        <end position="20"/>
    </location>
</feature>
<name>A0ABV6ZZJ9_9PROT</name>
<keyword evidence="3" id="KW-1185">Reference proteome</keyword>